<organism evidence="3 4">
    <name type="scientific">Neurospora hispaniola</name>
    <dbReference type="NCBI Taxonomy" id="588809"/>
    <lineage>
        <taxon>Eukaryota</taxon>
        <taxon>Fungi</taxon>
        <taxon>Dikarya</taxon>
        <taxon>Ascomycota</taxon>
        <taxon>Pezizomycotina</taxon>
        <taxon>Sordariomycetes</taxon>
        <taxon>Sordariomycetidae</taxon>
        <taxon>Sordariales</taxon>
        <taxon>Sordariaceae</taxon>
        <taxon>Neurospora</taxon>
    </lineage>
</organism>
<evidence type="ECO:0000313" key="4">
    <source>
        <dbReference type="Proteomes" id="UP001285908"/>
    </source>
</evidence>
<evidence type="ECO:0000313" key="3">
    <source>
        <dbReference type="EMBL" id="KAK3490369.1"/>
    </source>
</evidence>
<feature type="region of interest" description="Disordered" evidence="1">
    <location>
        <begin position="32"/>
        <end position="56"/>
    </location>
</feature>
<dbReference type="InterPro" id="IPR010730">
    <property type="entry name" value="HET"/>
</dbReference>
<dbReference type="EMBL" id="JAULSX010000005">
    <property type="protein sequence ID" value="KAK3490369.1"/>
    <property type="molecule type" value="Genomic_DNA"/>
</dbReference>
<comment type="caution">
    <text evidence="3">The sequence shown here is derived from an EMBL/GenBank/DDBJ whole genome shotgun (WGS) entry which is preliminary data.</text>
</comment>
<feature type="compositionally biased region" description="Polar residues" evidence="1">
    <location>
        <begin position="47"/>
        <end position="56"/>
    </location>
</feature>
<dbReference type="Pfam" id="PF06985">
    <property type="entry name" value="HET"/>
    <property type="match status" value="1"/>
</dbReference>
<dbReference type="AlphaFoldDB" id="A0AAJ0I4Y9"/>
<name>A0AAJ0I4Y9_9PEZI</name>
<accession>A0AAJ0I4Y9</accession>
<dbReference type="PANTHER" id="PTHR33112">
    <property type="entry name" value="DOMAIN PROTEIN, PUTATIVE-RELATED"/>
    <property type="match status" value="1"/>
</dbReference>
<feature type="domain" description="Heterokaryon incompatibility" evidence="2">
    <location>
        <begin position="281"/>
        <end position="429"/>
    </location>
</feature>
<evidence type="ECO:0000256" key="1">
    <source>
        <dbReference type="SAM" id="MobiDB-lite"/>
    </source>
</evidence>
<sequence>MNERLYRVSSLESWMSTPAMDSTGVTAESSCSAETSSFPSAPPEVNKPNSQSPHSSTLPPYFKSYEAYIEHCVAQVGRDEIPEAAFDRLCTSCTAVFMKIAELIAGGKEYPEVPFCTINEFLRSAAEGKCHVCHWLMAYILRGREDSPSPFDRESLESGVDWLERGDAALTLSRCVYDLYWRVVKGDGTKGELTWIGVEPNDGSYTRDRRLLTALTTASEASWNQALKWIENCRSHPLCNPIQTANAQDKRPARLVAVGDIGDAHVRICETSQPGFVEKPYMTLSHCWGENGVPIRLLNENYVRFLEGIQVGELPRTFRDAIDVTRKLKIPFLWIDSLCIIQNSNEDWIQESGKMQQVYQNSFLNLAAGASADANGGLFYRRHPLSITPWFIRIGEDRYLMAEYINEHITKSYLSTELILYTRGWVLQEQLLARRTLIFGRKELHWECSTYQASESFPEFLDRPRSLYRDYAKIFRPDWQSLLGGKLVDSEQQEAWNRLIRTYFRRSLTQTSDRLVAISGLAEQLSSEWSGITYLAGLWSYRLIQNLLWFCRGPCSQRNMEIAPSWSWASLIQPGRSGQLSNLGYFLDTQETEDVLAEVLEASVTPQNRTNAFGSVKFGGSIKLRSPVLRARITAIPDCHRDDGEGYKLGTLELEDIRIYVQWDEANEVKVDVQDVYLVPFMIRYGGYSIMTYGLILKTAVYPHKTQFQRAGHFFFFDDEPQDRRDSNAEDAVLENQENSSDEGIDIVQKNIPQELKKKGLFRNIDMWFTKKVRNGLKERMDYLKKDPYVNGPPLNTTLENRYLAESGRKFLPHTSKVLEAIAQAAKHNKANGTPDPVLGFGEGNGYYTYEIV</sequence>
<dbReference type="Proteomes" id="UP001285908">
    <property type="component" value="Unassembled WGS sequence"/>
</dbReference>
<gene>
    <name evidence="3" type="ORF">B0T23DRAFT_381612</name>
</gene>
<dbReference type="RefSeq" id="XP_062691552.1">
    <property type="nucleotide sequence ID" value="XM_062837274.1"/>
</dbReference>
<protein>
    <submittedName>
        <fullName evidence="3">Heterokaryon incompatibility protein-domain-containing protein</fullName>
    </submittedName>
</protein>
<proteinExistence type="predicted"/>
<reference evidence="3 4" key="1">
    <citation type="journal article" date="2023" name="Mol. Phylogenet. Evol.">
        <title>Genome-scale phylogeny and comparative genomics of the fungal order Sordariales.</title>
        <authorList>
            <person name="Hensen N."/>
            <person name="Bonometti L."/>
            <person name="Westerberg I."/>
            <person name="Brannstrom I.O."/>
            <person name="Guillou S."/>
            <person name="Cros-Aarteil S."/>
            <person name="Calhoun S."/>
            <person name="Haridas S."/>
            <person name="Kuo A."/>
            <person name="Mondo S."/>
            <person name="Pangilinan J."/>
            <person name="Riley R."/>
            <person name="LaButti K."/>
            <person name="Andreopoulos B."/>
            <person name="Lipzen A."/>
            <person name="Chen C."/>
            <person name="Yan M."/>
            <person name="Daum C."/>
            <person name="Ng V."/>
            <person name="Clum A."/>
            <person name="Steindorff A."/>
            <person name="Ohm R.A."/>
            <person name="Martin F."/>
            <person name="Silar P."/>
            <person name="Natvig D.O."/>
            <person name="Lalanne C."/>
            <person name="Gautier V."/>
            <person name="Ament-Velasquez S.L."/>
            <person name="Kruys A."/>
            <person name="Hutchinson M.I."/>
            <person name="Powell A.J."/>
            <person name="Barry K."/>
            <person name="Miller A.N."/>
            <person name="Grigoriev I.V."/>
            <person name="Debuchy R."/>
            <person name="Gladieux P."/>
            <person name="Hiltunen Thoren M."/>
            <person name="Johannesson H."/>
        </authorList>
    </citation>
    <scope>NUCLEOTIDE SEQUENCE [LARGE SCALE GENOMIC DNA]</scope>
    <source>
        <strain evidence="3 4">FGSC 10403</strain>
    </source>
</reference>
<dbReference type="PANTHER" id="PTHR33112:SF10">
    <property type="entry name" value="TOL"/>
    <property type="match status" value="1"/>
</dbReference>
<dbReference type="GeneID" id="87874896"/>
<keyword evidence="4" id="KW-1185">Reference proteome</keyword>
<evidence type="ECO:0000259" key="2">
    <source>
        <dbReference type="Pfam" id="PF06985"/>
    </source>
</evidence>